<evidence type="ECO:0000313" key="4">
    <source>
        <dbReference type="Proteomes" id="UP000295388"/>
    </source>
</evidence>
<feature type="compositionally biased region" description="Polar residues" evidence="1">
    <location>
        <begin position="1"/>
        <end position="21"/>
    </location>
</feature>
<feature type="transmembrane region" description="Helical" evidence="2">
    <location>
        <begin position="202"/>
        <end position="219"/>
    </location>
</feature>
<feature type="compositionally biased region" description="Pro residues" evidence="1">
    <location>
        <begin position="26"/>
        <end position="56"/>
    </location>
</feature>
<feature type="transmembrane region" description="Helical" evidence="2">
    <location>
        <begin position="115"/>
        <end position="137"/>
    </location>
</feature>
<proteinExistence type="predicted"/>
<feature type="transmembrane region" description="Helical" evidence="2">
    <location>
        <begin position="682"/>
        <end position="702"/>
    </location>
</feature>
<feature type="transmembrane region" description="Helical" evidence="2">
    <location>
        <begin position="251"/>
        <end position="270"/>
    </location>
</feature>
<keyword evidence="2" id="KW-0812">Transmembrane</keyword>
<reference evidence="3 4" key="1">
    <citation type="submission" date="2019-03" db="EMBL/GenBank/DDBJ databases">
        <title>Genomic Encyclopedia of Type Strains, Phase III (KMG-III): the genomes of soil and plant-associated and newly described type strains.</title>
        <authorList>
            <person name="Whitman W."/>
        </authorList>
    </citation>
    <scope>NUCLEOTIDE SEQUENCE [LARGE SCALE GENOMIC DNA]</scope>
    <source>
        <strain evidence="3 4">VKM Ac-2527</strain>
    </source>
</reference>
<keyword evidence="4" id="KW-1185">Reference proteome</keyword>
<keyword evidence="2" id="KW-1133">Transmembrane helix</keyword>
<feature type="transmembrane region" description="Helical" evidence="2">
    <location>
        <begin position="658"/>
        <end position="676"/>
    </location>
</feature>
<feature type="transmembrane region" description="Helical" evidence="2">
    <location>
        <begin position="634"/>
        <end position="651"/>
    </location>
</feature>
<feature type="transmembrane region" description="Helical" evidence="2">
    <location>
        <begin position="325"/>
        <end position="347"/>
    </location>
</feature>
<accession>A0A4R6K6W2</accession>
<keyword evidence="2" id="KW-0472">Membrane</keyword>
<name>A0A4R6K6W2_9ACTN</name>
<sequence length="720" mass="74793">MNPQSTQFRCPTCSSPLTLTVTPFVAPSPLPPLPAYPAPMPPQALPPAPPDFPPQTFPGRSFPAPPPRGVQPPAPPSTPQPVPAATARHLPPPPAPPQRQQRPPSRPRRRLSPQATLLALGVLLLLAAGVTFLAVTWDSLPVAAQAAIMGTLATIALIGAIPMAKHKLAGTAEALAILGCGLLIVDLYGIRALGLITASDALTYTAAAAAIVAAVNLLMNRLAPTVKTFGLAAVIVGQLPLPLFLADRVDLAALLLGLLIQLVITLYWSAQGTRTVRITGAICSATVFAGILLTGSTRVLIALVADRDPNFADFIADMFGLSATAFVPLAATTAIVCLTAATGILLLNKRTLPGGLTPTPGEILCTATAAFTVATFLPQIPEAGRWLTTALATVLVLVELLRPRRTGRLTTMLLTATTTSATVAVLVSTFSSDVRQLSLIAALVAALALVAGWRKRLEATTTAATAGFAAQLAIVLAVIDEFITLWTGGIALAVVAACSIAAATRYVGRPPERALLISGATAALLAEIVILLVSPGTGTGVVLTIAAAPLVAYGMQPGRRDALLVAGLLLIFANTGFVLGTDTTTVEWFTVPPAVIMLALGILRWRDQPSWLFLGPGLLLGLVPSALLADGNDILRTTLVITAAVAVILAGTRFSLQAPFVVGAAVLTKIGLWQFLEVAPLIPRWITLALAGLILLTVGATYERRLHQAKQAARWLTSLR</sequence>
<dbReference type="InterPro" id="IPR058062">
    <property type="entry name" value="SCO7613_C"/>
</dbReference>
<feature type="transmembrane region" description="Helical" evidence="2">
    <location>
        <begin position="436"/>
        <end position="453"/>
    </location>
</feature>
<feature type="transmembrane region" description="Helical" evidence="2">
    <location>
        <begin position="413"/>
        <end position="430"/>
    </location>
</feature>
<dbReference type="NCBIfam" id="NF047321">
    <property type="entry name" value="SCO7613_CTERM"/>
    <property type="match status" value="1"/>
</dbReference>
<feature type="transmembrane region" description="Helical" evidence="2">
    <location>
        <begin position="586"/>
        <end position="603"/>
    </location>
</feature>
<protein>
    <submittedName>
        <fullName evidence="3">Putative membrane protein DUF2157</fullName>
    </submittedName>
</protein>
<feature type="compositionally biased region" description="Pro residues" evidence="1">
    <location>
        <begin position="63"/>
        <end position="82"/>
    </location>
</feature>
<feature type="transmembrane region" description="Helical" evidence="2">
    <location>
        <begin position="610"/>
        <end position="628"/>
    </location>
</feature>
<feature type="region of interest" description="Disordered" evidence="1">
    <location>
        <begin position="1"/>
        <end position="110"/>
    </location>
</feature>
<feature type="transmembrane region" description="Helical" evidence="2">
    <location>
        <begin position="282"/>
        <end position="305"/>
    </location>
</feature>
<feature type="transmembrane region" description="Helical" evidence="2">
    <location>
        <begin position="539"/>
        <end position="555"/>
    </location>
</feature>
<feature type="transmembrane region" description="Helical" evidence="2">
    <location>
        <begin position="485"/>
        <end position="507"/>
    </location>
</feature>
<organism evidence="3 4">
    <name type="scientific">Kribbella caucasensis</name>
    <dbReference type="NCBI Taxonomy" id="2512215"/>
    <lineage>
        <taxon>Bacteria</taxon>
        <taxon>Bacillati</taxon>
        <taxon>Actinomycetota</taxon>
        <taxon>Actinomycetes</taxon>
        <taxon>Propionibacteriales</taxon>
        <taxon>Kribbellaceae</taxon>
        <taxon>Kribbella</taxon>
    </lineage>
</organism>
<gene>
    <name evidence="3" type="ORF">EV643_11330</name>
</gene>
<feature type="transmembrane region" description="Helical" evidence="2">
    <location>
        <begin position="226"/>
        <end position="245"/>
    </location>
</feature>
<feature type="transmembrane region" description="Helical" evidence="2">
    <location>
        <begin position="460"/>
        <end position="479"/>
    </location>
</feature>
<dbReference type="AlphaFoldDB" id="A0A4R6K6W2"/>
<feature type="transmembrane region" description="Helical" evidence="2">
    <location>
        <begin position="175"/>
        <end position="196"/>
    </location>
</feature>
<dbReference type="EMBL" id="SNWQ01000013">
    <property type="protein sequence ID" value="TDO45257.1"/>
    <property type="molecule type" value="Genomic_DNA"/>
</dbReference>
<feature type="transmembrane region" description="Helical" evidence="2">
    <location>
        <begin position="562"/>
        <end position="580"/>
    </location>
</feature>
<evidence type="ECO:0000313" key="3">
    <source>
        <dbReference type="EMBL" id="TDO45257.1"/>
    </source>
</evidence>
<evidence type="ECO:0000256" key="2">
    <source>
        <dbReference type="SAM" id="Phobius"/>
    </source>
</evidence>
<comment type="caution">
    <text evidence="3">The sequence shown here is derived from an EMBL/GenBank/DDBJ whole genome shotgun (WGS) entry which is preliminary data.</text>
</comment>
<evidence type="ECO:0000256" key="1">
    <source>
        <dbReference type="SAM" id="MobiDB-lite"/>
    </source>
</evidence>
<feature type="transmembrane region" description="Helical" evidence="2">
    <location>
        <begin position="143"/>
        <end position="163"/>
    </location>
</feature>
<feature type="transmembrane region" description="Helical" evidence="2">
    <location>
        <begin position="514"/>
        <end position="533"/>
    </location>
</feature>
<dbReference type="Proteomes" id="UP000295388">
    <property type="component" value="Unassembled WGS sequence"/>
</dbReference>